<reference evidence="2" key="1">
    <citation type="submission" date="2023-04" db="EMBL/GenBank/DDBJ databases">
        <title>Black Yeasts Isolated from many extreme environments.</title>
        <authorList>
            <person name="Coleine C."/>
            <person name="Stajich J.E."/>
            <person name="Selbmann L."/>
        </authorList>
    </citation>
    <scope>NUCLEOTIDE SEQUENCE</scope>
    <source>
        <strain evidence="2">CCFEE 5312</strain>
    </source>
</reference>
<keyword evidence="3" id="KW-1185">Reference proteome</keyword>
<evidence type="ECO:0000313" key="3">
    <source>
        <dbReference type="Proteomes" id="UP001271007"/>
    </source>
</evidence>
<feature type="compositionally biased region" description="Basic and acidic residues" evidence="1">
    <location>
        <begin position="61"/>
        <end position="77"/>
    </location>
</feature>
<dbReference type="EMBL" id="JAWDJX010000028">
    <property type="protein sequence ID" value="KAK3051043.1"/>
    <property type="molecule type" value="Genomic_DNA"/>
</dbReference>
<protein>
    <submittedName>
        <fullName evidence="2">Uncharacterized protein</fullName>
    </submittedName>
</protein>
<feature type="compositionally biased region" description="Low complexity" evidence="1">
    <location>
        <begin position="100"/>
        <end position="109"/>
    </location>
</feature>
<feature type="region of interest" description="Disordered" evidence="1">
    <location>
        <begin position="19"/>
        <end position="77"/>
    </location>
</feature>
<gene>
    <name evidence="2" type="ORF">LTR09_007792</name>
</gene>
<dbReference type="AlphaFoldDB" id="A0AAJ0G6Q2"/>
<sequence>MTKAPRGLIDTMIYDAYSDPTTASTTSESLVSRSPVAQKTHVPSRDALEIGLAQLTTEASSKQHEHSPEKLDAISPVERLKKEESYFHDIVPTTWELGHTHSPPSGSPTSHRDRRSSLSHSSIPSVEKIEEVSVT</sequence>
<evidence type="ECO:0000313" key="2">
    <source>
        <dbReference type="EMBL" id="KAK3051043.1"/>
    </source>
</evidence>
<proteinExistence type="predicted"/>
<feature type="region of interest" description="Disordered" evidence="1">
    <location>
        <begin position="93"/>
        <end position="135"/>
    </location>
</feature>
<evidence type="ECO:0000256" key="1">
    <source>
        <dbReference type="SAM" id="MobiDB-lite"/>
    </source>
</evidence>
<feature type="compositionally biased region" description="Polar residues" evidence="1">
    <location>
        <begin position="19"/>
        <end position="37"/>
    </location>
</feature>
<accession>A0AAJ0G6Q2</accession>
<comment type="caution">
    <text evidence="2">The sequence shown here is derived from an EMBL/GenBank/DDBJ whole genome shotgun (WGS) entry which is preliminary data.</text>
</comment>
<organism evidence="2 3">
    <name type="scientific">Extremus antarcticus</name>
    <dbReference type="NCBI Taxonomy" id="702011"/>
    <lineage>
        <taxon>Eukaryota</taxon>
        <taxon>Fungi</taxon>
        <taxon>Dikarya</taxon>
        <taxon>Ascomycota</taxon>
        <taxon>Pezizomycotina</taxon>
        <taxon>Dothideomycetes</taxon>
        <taxon>Dothideomycetidae</taxon>
        <taxon>Mycosphaerellales</taxon>
        <taxon>Extremaceae</taxon>
        <taxon>Extremus</taxon>
    </lineage>
</organism>
<dbReference type="Proteomes" id="UP001271007">
    <property type="component" value="Unassembled WGS sequence"/>
</dbReference>
<name>A0AAJ0G6Q2_9PEZI</name>